<dbReference type="EMBL" id="CAXHTB010000018">
    <property type="protein sequence ID" value="CAL0324785.1"/>
    <property type="molecule type" value="Genomic_DNA"/>
</dbReference>
<dbReference type="Proteomes" id="UP001497480">
    <property type="component" value="Unassembled WGS sequence"/>
</dbReference>
<organism evidence="1 2">
    <name type="scientific">Lupinus luteus</name>
    <name type="common">European yellow lupine</name>
    <dbReference type="NCBI Taxonomy" id="3873"/>
    <lineage>
        <taxon>Eukaryota</taxon>
        <taxon>Viridiplantae</taxon>
        <taxon>Streptophyta</taxon>
        <taxon>Embryophyta</taxon>
        <taxon>Tracheophyta</taxon>
        <taxon>Spermatophyta</taxon>
        <taxon>Magnoliopsida</taxon>
        <taxon>eudicotyledons</taxon>
        <taxon>Gunneridae</taxon>
        <taxon>Pentapetalae</taxon>
        <taxon>rosids</taxon>
        <taxon>fabids</taxon>
        <taxon>Fabales</taxon>
        <taxon>Fabaceae</taxon>
        <taxon>Papilionoideae</taxon>
        <taxon>50 kb inversion clade</taxon>
        <taxon>genistoids sensu lato</taxon>
        <taxon>core genistoids</taxon>
        <taxon>Genisteae</taxon>
        <taxon>Lupinus</taxon>
    </lineage>
</organism>
<name>A0AAV1XSQ7_LUPLU</name>
<accession>A0AAV1XSQ7</accession>
<keyword evidence="2" id="KW-1185">Reference proteome</keyword>
<reference evidence="1 2" key="1">
    <citation type="submission" date="2024-03" db="EMBL/GenBank/DDBJ databases">
        <authorList>
            <person name="Martinez-Hernandez J."/>
        </authorList>
    </citation>
    <scope>NUCLEOTIDE SEQUENCE [LARGE SCALE GENOMIC DNA]</scope>
</reference>
<dbReference type="Gene3D" id="3.40.430.10">
    <property type="entry name" value="Dihydrofolate Reductase, subunit A"/>
    <property type="match status" value="1"/>
</dbReference>
<protein>
    <submittedName>
        <fullName evidence="1">Uncharacterized protein</fullName>
    </submittedName>
</protein>
<gene>
    <name evidence="1" type="ORF">LLUT_LOCUS25845</name>
</gene>
<sequence length="159" mass="18153">MVHGYAASQGFFFRNFDALSSHFRVIAIDQLCWGGSSRPDFTCRTTEGPAGFSSETERITKFLETWKGSILNRIWESGFTPQKIIRETLNAPGCEAAHITEIEASIECDTFMPQSDTIFQLWYSSFPLVENIIRYSFNTYVHVRSCKIESLSQNNDPIF</sequence>
<evidence type="ECO:0000313" key="1">
    <source>
        <dbReference type="EMBL" id="CAL0324785.1"/>
    </source>
</evidence>
<comment type="caution">
    <text evidence="1">The sequence shown here is derived from an EMBL/GenBank/DDBJ whole genome shotgun (WGS) entry which is preliminary data.</text>
</comment>
<dbReference type="SUPFAM" id="SSF53474">
    <property type="entry name" value="alpha/beta-Hydrolases"/>
    <property type="match status" value="1"/>
</dbReference>
<proteinExistence type="predicted"/>
<dbReference type="InterPro" id="IPR029058">
    <property type="entry name" value="AB_hydrolase_fold"/>
</dbReference>
<dbReference type="InterPro" id="IPR024072">
    <property type="entry name" value="DHFR-like_dom_sf"/>
</dbReference>
<dbReference type="SUPFAM" id="SSF53597">
    <property type="entry name" value="Dihydrofolate reductase-like"/>
    <property type="match status" value="1"/>
</dbReference>
<dbReference type="AlphaFoldDB" id="A0AAV1XSQ7"/>
<evidence type="ECO:0000313" key="2">
    <source>
        <dbReference type="Proteomes" id="UP001497480"/>
    </source>
</evidence>
<dbReference type="Gene3D" id="3.40.50.1820">
    <property type="entry name" value="alpha/beta hydrolase"/>
    <property type="match status" value="1"/>
</dbReference>